<proteinExistence type="predicted"/>
<name>A0ABW1K7R0_9ACTN</name>
<accession>A0ABW1K7R0</accession>
<protein>
    <recommendedName>
        <fullName evidence="3">XRE family transcriptional regulator</fullName>
    </recommendedName>
</protein>
<dbReference type="Proteomes" id="UP001596203">
    <property type="component" value="Unassembled WGS sequence"/>
</dbReference>
<reference evidence="2" key="1">
    <citation type="journal article" date="2019" name="Int. J. Syst. Evol. Microbiol.">
        <title>The Global Catalogue of Microorganisms (GCM) 10K type strain sequencing project: providing services to taxonomists for standard genome sequencing and annotation.</title>
        <authorList>
            <consortium name="The Broad Institute Genomics Platform"/>
            <consortium name="The Broad Institute Genome Sequencing Center for Infectious Disease"/>
            <person name="Wu L."/>
            <person name="Ma J."/>
        </authorList>
    </citation>
    <scope>NUCLEOTIDE SEQUENCE [LARGE SCALE GENOMIC DNA]</scope>
    <source>
        <strain evidence="2">ZS-35-S2</strain>
    </source>
</reference>
<sequence length="141" mass="16010">MKEPGVEVNRAAWAEVVQELLRTSASNNKSELARKLDVSSKTIDRWLDQTYAVKEANVRRAARVFHLDLGELFQRVGYYSADEVRSLPATDPDADAVTLIKQSGLPEEVQQDLLAELRTMAQDDTARRRKFVDTALRLRHT</sequence>
<evidence type="ECO:0000313" key="2">
    <source>
        <dbReference type="Proteomes" id="UP001596203"/>
    </source>
</evidence>
<evidence type="ECO:0000313" key="1">
    <source>
        <dbReference type="EMBL" id="MFC6017755.1"/>
    </source>
</evidence>
<dbReference type="SUPFAM" id="SSF47413">
    <property type="entry name" value="lambda repressor-like DNA-binding domains"/>
    <property type="match status" value="1"/>
</dbReference>
<gene>
    <name evidence="1" type="ORF">ACFP2T_16260</name>
</gene>
<dbReference type="EMBL" id="JBHSPR010000010">
    <property type="protein sequence ID" value="MFC6017755.1"/>
    <property type="molecule type" value="Genomic_DNA"/>
</dbReference>
<organism evidence="1 2">
    <name type="scientific">Plantactinospora solaniradicis</name>
    <dbReference type="NCBI Taxonomy" id="1723736"/>
    <lineage>
        <taxon>Bacteria</taxon>
        <taxon>Bacillati</taxon>
        <taxon>Actinomycetota</taxon>
        <taxon>Actinomycetes</taxon>
        <taxon>Micromonosporales</taxon>
        <taxon>Micromonosporaceae</taxon>
        <taxon>Plantactinospora</taxon>
    </lineage>
</organism>
<keyword evidence="2" id="KW-1185">Reference proteome</keyword>
<dbReference type="RefSeq" id="WP_377422259.1">
    <property type="nucleotide sequence ID" value="NZ_JBHSPR010000010.1"/>
</dbReference>
<dbReference type="Gene3D" id="1.10.260.40">
    <property type="entry name" value="lambda repressor-like DNA-binding domains"/>
    <property type="match status" value="1"/>
</dbReference>
<evidence type="ECO:0008006" key="3">
    <source>
        <dbReference type="Google" id="ProtNLM"/>
    </source>
</evidence>
<comment type="caution">
    <text evidence="1">The sequence shown here is derived from an EMBL/GenBank/DDBJ whole genome shotgun (WGS) entry which is preliminary data.</text>
</comment>
<dbReference type="InterPro" id="IPR010982">
    <property type="entry name" value="Lambda_DNA-bd_dom_sf"/>
</dbReference>